<name>A0ACC2S0L2_9FUNG</name>
<keyword evidence="2" id="KW-1185">Reference proteome</keyword>
<proteinExistence type="predicted"/>
<protein>
    <submittedName>
        <fullName evidence="1">Uncharacterized protein</fullName>
    </submittedName>
</protein>
<accession>A0ACC2S0L2</accession>
<evidence type="ECO:0000313" key="1">
    <source>
        <dbReference type="EMBL" id="KAJ9055843.1"/>
    </source>
</evidence>
<dbReference type="Proteomes" id="UP001165960">
    <property type="component" value="Unassembled WGS sequence"/>
</dbReference>
<organism evidence="1 2">
    <name type="scientific">Entomophthora muscae</name>
    <dbReference type="NCBI Taxonomy" id="34485"/>
    <lineage>
        <taxon>Eukaryota</taxon>
        <taxon>Fungi</taxon>
        <taxon>Fungi incertae sedis</taxon>
        <taxon>Zoopagomycota</taxon>
        <taxon>Entomophthoromycotina</taxon>
        <taxon>Entomophthoromycetes</taxon>
        <taxon>Entomophthorales</taxon>
        <taxon>Entomophthoraceae</taxon>
        <taxon>Entomophthora</taxon>
    </lineage>
</organism>
<reference evidence="1" key="1">
    <citation type="submission" date="2022-04" db="EMBL/GenBank/DDBJ databases">
        <title>Genome of the entomopathogenic fungus Entomophthora muscae.</title>
        <authorList>
            <person name="Elya C."/>
            <person name="Lovett B.R."/>
            <person name="Lee E."/>
            <person name="Macias A.M."/>
            <person name="Hajek A.E."/>
            <person name="De Bivort B.L."/>
            <person name="Kasson M.T."/>
            <person name="De Fine Licht H.H."/>
            <person name="Stajich J.E."/>
        </authorList>
    </citation>
    <scope>NUCLEOTIDE SEQUENCE</scope>
    <source>
        <strain evidence="1">Berkeley</strain>
    </source>
</reference>
<sequence length="198" mass="22485">MPAEKVSTFINNIYTLLSREENRKYLSWTEDGTSFIIHSIREFQNYFLQSHFKHQKIESFFRQLTVSFLFYTLIVSSITLSELPTEENSRGRGLDTCCGFGHEHFMRGRPELLYLVMRKETRRYPPSPKKPAAPLKRHQENTSSYISLLPATANPGSLSQKINFEATGKHQSKIAALALGSNDSRGLFGVNQAAPPPS</sequence>
<evidence type="ECO:0000313" key="2">
    <source>
        <dbReference type="Proteomes" id="UP001165960"/>
    </source>
</evidence>
<comment type="caution">
    <text evidence="1">The sequence shown here is derived from an EMBL/GenBank/DDBJ whole genome shotgun (WGS) entry which is preliminary data.</text>
</comment>
<gene>
    <name evidence="1" type="ORF">DSO57_1039046</name>
</gene>
<dbReference type="EMBL" id="QTSX02006257">
    <property type="protein sequence ID" value="KAJ9055843.1"/>
    <property type="molecule type" value="Genomic_DNA"/>
</dbReference>